<gene>
    <name evidence="1" type="ORF">TBK1r_62330</name>
</gene>
<evidence type="ECO:0000313" key="1">
    <source>
        <dbReference type="EMBL" id="QDV87204.1"/>
    </source>
</evidence>
<dbReference type="EMBL" id="CP036432">
    <property type="protein sequence ID" value="QDV87204.1"/>
    <property type="molecule type" value="Genomic_DNA"/>
</dbReference>
<name>A0ABX5Y514_9BACT</name>
<keyword evidence="2" id="KW-1185">Reference proteome</keyword>
<organism evidence="1 2">
    <name type="scientific">Stieleria magnilauensis</name>
    <dbReference type="NCBI Taxonomy" id="2527963"/>
    <lineage>
        <taxon>Bacteria</taxon>
        <taxon>Pseudomonadati</taxon>
        <taxon>Planctomycetota</taxon>
        <taxon>Planctomycetia</taxon>
        <taxon>Pirellulales</taxon>
        <taxon>Pirellulaceae</taxon>
        <taxon>Stieleria</taxon>
    </lineage>
</organism>
<accession>A0ABX5Y514</accession>
<sequence length="65" mass="7636">MRARVVVRIRQVLKRRLLDEEYVRRLAERIRKVFPGCAGSKRCGHLSHGVLSRYRHHSLGLSKID</sequence>
<reference evidence="1 2" key="1">
    <citation type="submission" date="2019-02" db="EMBL/GenBank/DDBJ databases">
        <title>Deep-cultivation of Planctomycetes and their phenomic and genomic characterization uncovers novel biology.</title>
        <authorList>
            <person name="Wiegand S."/>
            <person name="Jogler M."/>
            <person name="Boedeker C."/>
            <person name="Pinto D."/>
            <person name="Vollmers J."/>
            <person name="Rivas-Marin E."/>
            <person name="Kohn T."/>
            <person name="Peeters S.H."/>
            <person name="Heuer A."/>
            <person name="Rast P."/>
            <person name="Oberbeckmann S."/>
            <person name="Bunk B."/>
            <person name="Jeske O."/>
            <person name="Meyerdierks A."/>
            <person name="Storesund J.E."/>
            <person name="Kallscheuer N."/>
            <person name="Luecker S."/>
            <person name="Lage O.M."/>
            <person name="Pohl T."/>
            <person name="Merkel B.J."/>
            <person name="Hornburger P."/>
            <person name="Mueller R.-W."/>
            <person name="Bruemmer F."/>
            <person name="Labrenz M."/>
            <person name="Spormann A.M."/>
            <person name="Op den Camp H."/>
            <person name="Overmann J."/>
            <person name="Amann R."/>
            <person name="Jetten M.S.M."/>
            <person name="Mascher T."/>
            <person name="Medema M.H."/>
            <person name="Devos D.P."/>
            <person name="Kaster A.-K."/>
            <person name="Ovreas L."/>
            <person name="Rohde M."/>
            <person name="Galperin M.Y."/>
            <person name="Jogler C."/>
        </authorList>
    </citation>
    <scope>NUCLEOTIDE SEQUENCE [LARGE SCALE GENOMIC DNA]</scope>
    <source>
        <strain evidence="1 2">TBK1r</strain>
    </source>
</reference>
<protein>
    <submittedName>
        <fullName evidence="1">Uncharacterized protein</fullName>
    </submittedName>
</protein>
<evidence type="ECO:0000313" key="2">
    <source>
        <dbReference type="Proteomes" id="UP000318081"/>
    </source>
</evidence>
<dbReference type="Proteomes" id="UP000318081">
    <property type="component" value="Chromosome"/>
</dbReference>
<proteinExistence type="predicted"/>